<evidence type="ECO:0000256" key="1">
    <source>
        <dbReference type="SAM" id="SignalP"/>
    </source>
</evidence>
<sequence>MKKSAVLFLAMFLSFTGFAQVKLGLRLAPGLAVNSVVGDDTFDAAETNGASVRFSAGPIADFFFADNYAISTGLWYTVKRGSFRVPGGLTDATTNAPLGTQTIYNLQMIQIPVTVKLYTNEVAPDIRVYFQLGGTFDAKLAEKAKEEDDNILAQLSEAQDERAAYKPIDIGLYLGAGAEMVLGENTALFGGLNYNRGLVNALGRLDYNGSRINDDLKIRNQLISLEVGIKF</sequence>
<evidence type="ECO:0000259" key="2">
    <source>
        <dbReference type="Pfam" id="PF13568"/>
    </source>
</evidence>
<reference evidence="3" key="1">
    <citation type="submission" date="2020-02" db="EMBL/GenBank/DDBJ databases">
        <authorList>
            <person name="Meier V. D."/>
        </authorList>
    </citation>
    <scope>NUCLEOTIDE SEQUENCE</scope>
    <source>
        <strain evidence="3">AVDCRST_MAG56</strain>
    </source>
</reference>
<proteinExistence type="predicted"/>
<dbReference type="Pfam" id="PF13568">
    <property type="entry name" value="OMP_b-brl_2"/>
    <property type="match status" value="1"/>
</dbReference>
<dbReference type="InterPro" id="IPR025665">
    <property type="entry name" value="Beta-barrel_OMP_2"/>
</dbReference>
<feature type="domain" description="Outer membrane protein beta-barrel" evidence="2">
    <location>
        <begin position="37"/>
        <end position="201"/>
    </location>
</feature>
<gene>
    <name evidence="3" type="ORF">AVDCRST_MAG56-4993</name>
</gene>
<keyword evidence="1" id="KW-0732">Signal</keyword>
<organism evidence="3">
    <name type="scientific">uncultured Cytophagales bacterium</name>
    <dbReference type="NCBI Taxonomy" id="158755"/>
    <lineage>
        <taxon>Bacteria</taxon>
        <taxon>Pseudomonadati</taxon>
        <taxon>Bacteroidota</taxon>
        <taxon>Sphingobacteriia</taxon>
        <taxon>Sphingobacteriales</taxon>
        <taxon>environmental samples</taxon>
    </lineage>
</organism>
<name>A0A6J4K3X8_9SPHI</name>
<protein>
    <recommendedName>
        <fullName evidence="2">Outer membrane protein beta-barrel domain-containing protein</fullName>
    </recommendedName>
</protein>
<feature type="signal peptide" evidence="1">
    <location>
        <begin position="1"/>
        <end position="19"/>
    </location>
</feature>
<evidence type="ECO:0000313" key="3">
    <source>
        <dbReference type="EMBL" id="CAA9294582.1"/>
    </source>
</evidence>
<feature type="chain" id="PRO_5026817860" description="Outer membrane protein beta-barrel domain-containing protein" evidence="1">
    <location>
        <begin position="20"/>
        <end position="231"/>
    </location>
</feature>
<dbReference type="EMBL" id="CADCTQ010000406">
    <property type="protein sequence ID" value="CAA9294582.1"/>
    <property type="molecule type" value="Genomic_DNA"/>
</dbReference>
<dbReference type="AlphaFoldDB" id="A0A6J4K3X8"/>
<accession>A0A6J4K3X8</accession>
<dbReference type="Gene3D" id="2.40.160.20">
    <property type="match status" value="1"/>
</dbReference>